<gene>
    <name evidence="9" type="ORF">CWE07_00175</name>
</gene>
<evidence type="ECO:0000256" key="6">
    <source>
        <dbReference type="ARBA" id="ARBA00022989"/>
    </source>
</evidence>
<feature type="transmembrane region" description="Helical" evidence="8">
    <location>
        <begin position="324"/>
        <end position="343"/>
    </location>
</feature>
<dbReference type="Pfam" id="PF01032">
    <property type="entry name" value="FecCD"/>
    <property type="match status" value="1"/>
</dbReference>
<dbReference type="CDD" id="cd06550">
    <property type="entry name" value="TM_ABC_iron-siderophores_like"/>
    <property type="match status" value="1"/>
</dbReference>
<reference evidence="9 10" key="1">
    <citation type="journal article" date="2018" name="Front. Microbiol.">
        <title>Genome-Based Analysis Reveals the Taxonomy and Diversity of the Family Idiomarinaceae.</title>
        <authorList>
            <person name="Liu Y."/>
            <person name="Lai Q."/>
            <person name="Shao Z."/>
        </authorList>
    </citation>
    <scope>NUCLEOTIDE SEQUENCE [LARGE SCALE GENOMIC DNA]</scope>
    <source>
        <strain evidence="9 10">CF12-14</strain>
    </source>
</reference>
<keyword evidence="5 8" id="KW-0812">Transmembrane</keyword>
<evidence type="ECO:0000313" key="9">
    <source>
        <dbReference type="EMBL" id="RUO28693.1"/>
    </source>
</evidence>
<evidence type="ECO:0000256" key="3">
    <source>
        <dbReference type="ARBA" id="ARBA00022448"/>
    </source>
</evidence>
<dbReference type="PANTHER" id="PTHR30472">
    <property type="entry name" value="FERRIC ENTEROBACTIN TRANSPORT SYSTEM PERMEASE PROTEIN"/>
    <property type="match status" value="1"/>
</dbReference>
<feature type="transmembrane region" description="Helical" evidence="8">
    <location>
        <begin position="291"/>
        <end position="312"/>
    </location>
</feature>
<evidence type="ECO:0000256" key="2">
    <source>
        <dbReference type="ARBA" id="ARBA00007935"/>
    </source>
</evidence>
<keyword evidence="7 8" id="KW-0472">Membrane</keyword>
<dbReference type="InterPro" id="IPR037294">
    <property type="entry name" value="ABC_BtuC-like"/>
</dbReference>
<evidence type="ECO:0000256" key="7">
    <source>
        <dbReference type="ARBA" id="ARBA00023136"/>
    </source>
</evidence>
<sequence>MTYNPPQANTQQRRYRYALLMTLGLLVLALVLAVSSGPVMSDWRLLLVSWWPGELNGIEPIHRAVVAEIRLPRLVLGLAVGMVLAQAGTTMQTLCRNPLADPGLIGISAGAALCALFVIAFGSQLGLVGDIWVTLGAFVGALGATFLVYRLAGGLRGMNIATLILAGVALNALAGALIGLFSFYADDEALRLMSFWQMGSLAGVTWDNLPFGLLAMGIASVAFWWRRHAINALLLGERQAGYLGISVVSFKRELVIWVALGVGGAVALTGMIGFIGLVIPHIARLLVGASIIRVMPLSMLLGASVLVLADWLARMLVAPAELPIGIITALLGAPFFIVLLLKFKRRLHA</sequence>
<keyword evidence="3" id="KW-0813">Transport</keyword>
<protein>
    <submittedName>
        <fullName evidence="9">Iron ABC transporter</fullName>
    </submittedName>
</protein>
<evidence type="ECO:0000256" key="1">
    <source>
        <dbReference type="ARBA" id="ARBA00004651"/>
    </source>
</evidence>
<evidence type="ECO:0000256" key="8">
    <source>
        <dbReference type="SAM" id="Phobius"/>
    </source>
</evidence>
<accession>A0ABY0BWP4</accession>
<evidence type="ECO:0000313" key="10">
    <source>
        <dbReference type="Proteomes" id="UP000287865"/>
    </source>
</evidence>
<keyword evidence="10" id="KW-1185">Reference proteome</keyword>
<keyword evidence="6 8" id="KW-1133">Transmembrane helix</keyword>
<feature type="transmembrane region" description="Helical" evidence="8">
    <location>
        <begin position="256"/>
        <end position="279"/>
    </location>
</feature>
<evidence type="ECO:0000256" key="4">
    <source>
        <dbReference type="ARBA" id="ARBA00022475"/>
    </source>
</evidence>
<feature type="transmembrane region" description="Helical" evidence="8">
    <location>
        <begin position="131"/>
        <end position="151"/>
    </location>
</feature>
<proteinExistence type="inferred from homology"/>
<dbReference type="EMBL" id="PIPK01000001">
    <property type="protein sequence ID" value="RUO28693.1"/>
    <property type="molecule type" value="Genomic_DNA"/>
</dbReference>
<dbReference type="PANTHER" id="PTHR30472:SF25">
    <property type="entry name" value="ABC TRANSPORTER PERMEASE PROTEIN MJ0876-RELATED"/>
    <property type="match status" value="1"/>
</dbReference>
<comment type="similarity">
    <text evidence="2">Belongs to the binding-protein-dependent transport system permease family. FecCD subfamily.</text>
</comment>
<feature type="transmembrane region" description="Helical" evidence="8">
    <location>
        <begin position="205"/>
        <end position="225"/>
    </location>
</feature>
<comment type="caution">
    <text evidence="9">The sequence shown here is derived from an EMBL/GenBank/DDBJ whole genome shotgun (WGS) entry which is preliminary data.</text>
</comment>
<evidence type="ECO:0000256" key="5">
    <source>
        <dbReference type="ARBA" id="ARBA00022692"/>
    </source>
</evidence>
<feature type="transmembrane region" description="Helical" evidence="8">
    <location>
        <begin position="103"/>
        <end position="125"/>
    </location>
</feature>
<feature type="transmembrane region" description="Helical" evidence="8">
    <location>
        <begin position="163"/>
        <end position="185"/>
    </location>
</feature>
<dbReference type="Proteomes" id="UP000287865">
    <property type="component" value="Unassembled WGS sequence"/>
</dbReference>
<organism evidence="9 10">
    <name type="scientific">Aliidiomarina maris</name>
    <dbReference type="NCBI Taxonomy" id="531312"/>
    <lineage>
        <taxon>Bacteria</taxon>
        <taxon>Pseudomonadati</taxon>
        <taxon>Pseudomonadota</taxon>
        <taxon>Gammaproteobacteria</taxon>
        <taxon>Alteromonadales</taxon>
        <taxon>Idiomarinaceae</taxon>
        <taxon>Aliidiomarina</taxon>
    </lineage>
</organism>
<dbReference type="SUPFAM" id="SSF81345">
    <property type="entry name" value="ABC transporter involved in vitamin B12 uptake, BtuC"/>
    <property type="match status" value="1"/>
</dbReference>
<keyword evidence="4" id="KW-1003">Cell membrane</keyword>
<comment type="subcellular location">
    <subcellularLocation>
        <location evidence="1">Cell membrane</location>
        <topology evidence="1">Multi-pass membrane protein</topology>
    </subcellularLocation>
</comment>
<dbReference type="InterPro" id="IPR000522">
    <property type="entry name" value="ABC_transptr_permease_BtuC"/>
</dbReference>
<dbReference type="Gene3D" id="1.10.3470.10">
    <property type="entry name" value="ABC transporter involved in vitamin B12 uptake, BtuC"/>
    <property type="match status" value="1"/>
</dbReference>
<name>A0ABY0BWP4_9GAMM</name>